<dbReference type="Proteomes" id="UP000285317">
    <property type="component" value="Chromosome"/>
</dbReference>
<dbReference type="PANTHER" id="PTHR30108">
    <property type="entry name" value="3-OCTAPRENYL-4-HYDROXYBENZOATE CARBOXY-LYASE-RELATED"/>
    <property type="match status" value="1"/>
</dbReference>
<evidence type="ECO:0000313" key="5">
    <source>
        <dbReference type="EMBL" id="AZZ53284.1"/>
    </source>
</evidence>
<dbReference type="Pfam" id="PF20696">
    <property type="entry name" value="UbiD_C"/>
    <property type="match status" value="1"/>
</dbReference>
<feature type="domain" description="3-octaprenyl-4-hydroxybenzoate carboxy-lyase-like C-terminal" evidence="4">
    <location>
        <begin position="296"/>
        <end position="417"/>
    </location>
</feature>
<dbReference type="Pfam" id="PF01977">
    <property type="entry name" value="UbiD"/>
    <property type="match status" value="1"/>
</dbReference>
<dbReference type="GO" id="GO:0016831">
    <property type="term" value="F:carboxy-lyase activity"/>
    <property type="evidence" value="ECO:0007669"/>
    <property type="project" value="InterPro"/>
</dbReference>
<dbReference type="SUPFAM" id="SSF143968">
    <property type="entry name" value="UbiD C-terminal domain-like"/>
    <property type="match status" value="1"/>
</dbReference>
<gene>
    <name evidence="5" type="ORF">C1I64_15425</name>
</gene>
<reference evidence="5 6" key="1">
    <citation type="submission" date="2018-03" db="EMBL/GenBank/DDBJ databases">
        <title>Bacteriophage NCPPB3778 and a type I-E CRISPR drive the evolution of the US Biological Select Agent, Rathayibacter toxicus.</title>
        <authorList>
            <person name="Davis E.W.II."/>
            <person name="Tabima J.F."/>
            <person name="Weisberg A.J."/>
            <person name="Dantas Lopes L."/>
            <person name="Wiseman M.S."/>
            <person name="Wiseman M.S."/>
            <person name="Pupko T."/>
            <person name="Belcher M.S."/>
            <person name="Sechler A.J."/>
            <person name="Tancos M.A."/>
            <person name="Schroeder B.K."/>
            <person name="Murray T.D."/>
            <person name="Luster D.G."/>
            <person name="Schneider W.L."/>
            <person name="Rogers E."/>
            <person name="Andreote F.D."/>
            <person name="Grunwald N.J."/>
            <person name="Putnam M.L."/>
            <person name="Chang J.H."/>
        </authorList>
    </citation>
    <scope>NUCLEOTIDE SEQUENCE [LARGE SCALE GENOMIC DNA]</scope>
    <source>
        <strain evidence="5 6">DSM 15932</strain>
    </source>
</reference>
<dbReference type="InterPro" id="IPR049383">
    <property type="entry name" value="UbiD-like_N"/>
</dbReference>
<evidence type="ECO:0000259" key="3">
    <source>
        <dbReference type="Pfam" id="PF20695"/>
    </source>
</evidence>
<dbReference type="GO" id="GO:0005737">
    <property type="term" value="C:cytoplasm"/>
    <property type="evidence" value="ECO:0007669"/>
    <property type="project" value="TreeGrafter"/>
</dbReference>
<dbReference type="InterPro" id="IPR002830">
    <property type="entry name" value="UbiD"/>
</dbReference>
<dbReference type="KEGG" id="rfs:C1I64_15425"/>
<name>A0A3T0T3T0_9MICO</name>
<evidence type="ECO:0000256" key="1">
    <source>
        <dbReference type="ARBA" id="ARBA00010021"/>
    </source>
</evidence>
<feature type="domain" description="3-octaprenyl-4-hydroxybenzoate carboxy-lyase-like Rift-related" evidence="2">
    <location>
        <begin position="97"/>
        <end position="289"/>
    </location>
</feature>
<comment type="similarity">
    <text evidence="1">Belongs to the UbiD family.</text>
</comment>
<dbReference type="SUPFAM" id="SSF50475">
    <property type="entry name" value="FMN-binding split barrel"/>
    <property type="match status" value="1"/>
</dbReference>
<dbReference type="RefSeq" id="WP_127887809.1">
    <property type="nucleotide sequence ID" value="NZ_CP028137.1"/>
</dbReference>
<evidence type="ECO:0000259" key="4">
    <source>
        <dbReference type="Pfam" id="PF20696"/>
    </source>
</evidence>
<organism evidence="5 6">
    <name type="scientific">Rathayibacter festucae DSM 15932</name>
    <dbReference type="NCBI Taxonomy" id="1328866"/>
    <lineage>
        <taxon>Bacteria</taxon>
        <taxon>Bacillati</taxon>
        <taxon>Actinomycetota</taxon>
        <taxon>Actinomycetes</taxon>
        <taxon>Micrococcales</taxon>
        <taxon>Microbacteriaceae</taxon>
        <taxon>Rathayibacter</taxon>
    </lineage>
</organism>
<proteinExistence type="inferred from homology"/>
<evidence type="ECO:0000313" key="6">
    <source>
        <dbReference type="Proteomes" id="UP000285317"/>
    </source>
</evidence>
<sequence>MGEQSLRAYVDALPADELVVIDRAVDARFELASVLALLDRGPAVRLSAVTGSAHPVVGNALSSRSRLARAVGCDVDQLLDTLTAAVADRQPVLLVDDAPVQEVRLPASAVWDEVVAPTWFEKDSGGYVTAGMIVAFDPVTGHRNASYARIKPLGETTGFVGIAPNHHLTAMSRSAAAAGGLPVAVVLGAHPAIQMAACCYLALGDDELEHAAHLLGEPVRVARATTSDVLVPADAEIVVEGLLHADRPVHEGLVNEYHGMYEDYGDGITLEVTAVTRRSAPEVQVILPGLSSEHSYIAALPIAAGIKHALRNVGCDIVDVAVTHSGGGRVDVVVSIANGRPGAAKRVMFGAFAAVSMVKQVTVVDADVDAWDQEHVHWARTSRLRWDRDLVLVDGVATDRNVPMQIGGTVTKVGMDATRKEGDRAIGADLAVPPPAILRRIRDALVADGLGGALRPAIVVHGSLTEGEGAR</sequence>
<dbReference type="InterPro" id="IPR048304">
    <property type="entry name" value="UbiD_Rift_dom"/>
</dbReference>
<feature type="domain" description="3-octaprenyl-4-hydroxybenzoate carboxy-lyase-like N-terminal" evidence="3">
    <location>
        <begin position="16"/>
        <end position="85"/>
    </location>
</feature>
<protein>
    <submittedName>
        <fullName evidence="5">UbiD family decarboxylase</fullName>
    </submittedName>
</protein>
<dbReference type="AlphaFoldDB" id="A0A3T0T3T0"/>
<accession>A0A3T0T3T0</accession>
<dbReference type="Gene3D" id="3.40.1670.10">
    <property type="entry name" value="UbiD C-terminal domain-like"/>
    <property type="match status" value="1"/>
</dbReference>
<evidence type="ECO:0000259" key="2">
    <source>
        <dbReference type="Pfam" id="PF01977"/>
    </source>
</evidence>
<dbReference type="PANTHER" id="PTHR30108:SF21">
    <property type="entry name" value="4-HYDROXYBENZOATE DECARBOXYLASE"/>
    <property type="match status" value="1"/>
</dbReference>
<dbReference type="Pfam" id="PF20695">
    <property type="entry name" value="UbiD_N"/>
    <property type="match status" value="1"/>
</dbReference>
<dbReference type="EMBL" id="CP028137">
    <property type="protein sequence ID" value="AZZ53284.1"/>
    <property type="molecule type" value="Genomic_DNA"/>
</dbReference>
<dbReference type="InterPro" id="IPR049381">
    <property type="entry name" value="UbiD-like_C"/>
</dbReference>